<protein>
    <submittedName>
        <fullName evidence="2">Uncharacterized protein</fullName>
    </submittedName>
</protein>
<keyword evidence="1" id="KW-0812">Transmembrane</keyword>
<organism evidence="2 3">
    <name type="scientific">Aureobasidium melanogenum (strain CBS 110374)</name>
    <name type="common">Aureobasidium pullulans var. melanogenum</name>
    <dbReference type="NCBI Taxonomy" id="1043003"/>
    <lineage>
        <taxon>Eukaryota</taxon>
        <taxon>Fungi</taxon>
        <taxon>Dikarya</taxon>
        <taxon>Ascomycota</taxon>
        <taxon>Pezizomycotina</taxon>
        <taxon>Dothideomycetes</taxon>
        <taxon>Dothideomycetidae</taxon>
        <taxon>Dothideales</taxon>
        <taxon>Saccotheciaceae</taxon>
        <taxon>Aureobasidium</taxon>
    </lineage>
</organism>
<dbReference type="HOGENOM" id="CLU_2222711_0_0_1"/>
<feature type="transmembrane region" description="Helical" evidence="1">
    <location>
        <begin position="77"/>
        <end position="101"/>
    </location>
</feature>
<dbReference type="Proteomes" id="UP000030672">
    <property type="component" value="Unassembled WGS sequence"/>
</dbReference>
<keyword evidence="3" id="KW-1185">Reference proteome</keyword>
<dbReference type="GeneID" id="63920820"/>
<evidence type="ECO:0000313" key="3">
    <source>
        <dbReference type="Proteomes" id="UP000030672"/>
    </source>
</evidence>
<dbReference type="RefSeq" id="XP_040883454.1">
    <property type="nucleotide sequence ID" value="XM_041027447.1"/>
</dbReference>
<gene>
    <name evidence="2" type="ORF">M437DRAFT_80921</name>
</gene>
<sequence length="106" mass="11080">MSYRSLYALVPGSVRASAPQAAASYTSKSPLRPICVAGASIFALHRPLLHSVASNTPHPSKAAPFPYSTAPGYICEAAAMTVAGVVLTIVFGLLGVLGVPFRSRWH</sequence>
<reference evidence="2 3" key="1">
    <citation type="journal article" date="2014" name="BMC Genomics">
        <title>Genome sequencing of four Aureobasidium pullulans varieties: biotechnological potential, stress tolerance, and description of new species.</title>
        <authorList>
            <person name="Gostin Ar C."/>
            <person name="Ohm R.A."/>
            <person name="Kogej T."/>
            <person name="Sonjak S."/>
            <person name="Turk M."/>
            <person name="Zajc J."/>
            <person name="Zalar P."/>
            <person name="Grube M."/>
            <person name="Sun H."/>
            <person name="Han J."/>
            <person name="Sharma A."/>
            <person name="Chiniquy J."/>
            <person name="Ngan C.Y."/>
            <person name="Lipzen A."/>
            <person name="Barry K."/>
            <person name="Grigoriev I.V."/>
            <person name="Gunde-Cimerman N."/>
        </authorList>
    </citation>
    <scope>NUCLEOTIDE SEQUENCE [LARGE SCALE GENOMIC DNA]</scope>
    <source>
        <strain evidence="2 3">CBS 110374</strain>
    </source>
</reference>
<name>A0A074WVK7_AURM1</name>
<dbReference type="AlphaFoldDB" id="A0A074WVK7"/>
<evidence type="ECO:0000256" key="1">
    <source>
        <dbReference type="SAM" id="Phobius"/>
    </source>
</evidence>
<evidence type="ECO:0000313" key="2">
    <source>
        <dbReference type="EMBL" id="KEQ66431.1"/>
    </source>
</evidence>
<accession>A0A074WVK7</accession>
<dbReference type="EMBL" id="KL584825">
    <property type="protein sequence ID" value="KEQ66431.1"/>
    <property type="molecule type" value="Genomic_DNA"/>
</dbReference>
<keyword evidence="1" id="KW-0472">Membrane</keyword>
<keyword evidence="1" id="KW-1133">Transmembrane helix</keyword>
<proteinExistence type="predicted"/>